<dbReference type="RefSeq" id="WP_147133871.1">
    <property type="nucleotide sequence ID" value="NZ_BAABIJ010000001.1"/>
</dbReference>
<organism evidence="1 2">
    <name type="scientific">Stackebrandtia albiflava</name>
    <dbReference type="NCBI Taxonomy" id="406432"/>
    <lineage>
        <taxon>Bacteria</taxon>
        <taxon>Bacillati</taxon>
        <taxon>Actinomycetota</taxon>
        <taxon>Actinomycetes</taxon>
        <taxon>Glycomycetales</taxon>
        <taxon>Glycomycetaceae</taxon>
        <taxon>Stackebrandtia</taxon>
    </lineage>
</organism>
<reference evidence="1 2" key="1">
    <citation type="journal article" date="2013" name="Stand. Genomic Sci.">
        <title>Genomic Encyclopedia of Type Strains, Phase I: The one thousand microbial genomes (KMG-I) project.</title>
        <authorList>
            <person name="Kyrpides N.C."/>
            <person name="Woyke T."/>
            <person name="Eisen J.A."/>
            <person name="Garrity G."/>
            <person name="Lilburn T.G."/>
            <person name="Beck B.J."/>
            <person name="Whitman W.B."/>
            <person name="Hugenholtz P."/>
            <person name="Klenk H.P."/>
        </authorList>
    </citation>
    <scope>NUCLEOTIDE SEQUENCE [LARGE SCALE GENOMIC DNA]</scope>
    <source>
        <strain evidence="1 2">DSM 45044</strain>
    </source>
</reference>
<dbReference type="OrthoDB" id="4683304at2"/>
<evidence type="ECO:0000313" key="2">
    <source>
        <dbReference type="Proteomes" id="UP000321617"/>
    </source>
</evidence>
<name>A0A562VBU5_9ACTN</name>
<dbReference type="Proteomes" id="UP000321617">
    <property type="component" value="Unassembled WGS sequence"/>
</dbReference>
<keyword evidence="2" id="KW-1185">Reference proteome</keyword>
<proteinExistence type="predicted"/>
<evidence type="ECO:0000313" key="1">
    <source>
        <dbReference type="EMBL" id="TWJ15346.1"/>
    </source>
</evidence>
<accession>A0A562VBU5</accession>
<gene>
    <name evidence="1" type="ORF">LX16_1047</name>
</gene>
<dbReference type="EMBL" id="VLLL01000005">
    <property type="protein sequence ID" value="TWJ15346.1"/>
    <property type="molecule type" value="Genomic_DNA"/>
</dbReference>
<protein>
    <submittedName>
        <fullName evidence="1">Uncharacterized protein</fullName>
    </submittedName>
</protein>
<comment type="caution">
    <text evidence="1">The sequence shown here is derived from an EMBL/GenBank/DDBJ whole genome shotgun (WGS) entry which is preliminary data.</text>
</comment>
<sequence length="331" mass="36000">MTERHPVRLPVCDTDTAPADLLADVEGWVTSAPLRDLVHRFGGRLPAGTLDDVLTYLLDFSAVHWDFRGGRERADARRAVFDAETDAAILDAVHRLGLRGPTSPRLDRYDHVLVLGGLIRACLARTWYAAELLRTGITAPEVTAVGGFRVMAETERRLADALDAPGCHYETDCLVAGLRQAFGADTGSDVRAGGDPAEDPNRAWSVVTFRPPGAPVLRAVAAPSSEPELRRAHTGDSIRYWADDVVGLPRGAAVLVVTSPTFVPFQHCDAIRHIGLPYGCRVETVGLRTESLPPRLRVEPPDPDRYLQEVRSTIWSMRRLATAAATSTTAS</sequence>
<dbReference type="AlphaFoldDB" id="A0A562VBU5"/>